<accession>A0A6B0SQD9</accession>
<dbReference type="PANTHER" id="PTHR43734">
    <property type="entry name" value="PHYTOENE DESATURASE"/>
    <property type="match status" value="1"/>
</dbReference>
<gene>
    <name evidence="5" type="primary">crtI</name>
    <name evidence="5" type="ORF">GRX01_04915</name>
</gene>
<dbReference type="PROSITE" id="PS51257">
    <property type="entry name" value="PROKAR_LIPOPROTEIN"/>
    <property type="match status" value="1"/>
</dbReference>
<keyword evidence="3" id="KW-0560">Oxidoreductase</keyword>
<dbReference type="Proteomes" id="UP000437065">
    <property type="component" value="Unassembled WGS sequence"/>
</dbReference>
<dbReference type="RefSeq" id="WP_159663979.1">
    <property type="nucleotide sequence ID" value="NZ_WUUS01000002.1"/>
</dbReference>
<dbReference type="NCBIfam" id="TIGR02734">
    <property type="entry name" value="crtI_fam"/>
    <property type="match status" value="1"/>
</dbReference>
<feature type="domain" description="Amine oxidase" evidence="4">
    <location>
        <begin position="22"/>
        <end position="493"/>
    </location>
</feature>
<evidence type="ECO:0000259" key="4">
    <source>
        <dbReference type="Pfam" id="PF01593"/>
    </source>
</evidence>
<dbReference type="Pfam" id="PF01593">
    <property type="entry name" value="Amino_oxidase"/>
    <property type="match status" value="1"/>
</dbReference>
<dbReference type="OrthoDB" id="40741at2157"/>
<dbReference type="GO" id="GO:0016117">
    <property type="term" value="P:carotenoid biosynthetic process"/>
    <property type="evidence" value="ECO:0007669"/>
    <property type="project" value="UniProtKB-KW"/>
</dbReference>
<reference evidence="5 6" key="1">
    <citation type="submission" date="2019-12" db="EMBL/GenBank/DDBJ databases">
        <title>Isolation and characterization of three novel carbon monoxide-oxidizing members of Halobacteria from salione crusts and soils.</title>
        <authorList>
            <person name="Myers M.R."/>
            <person name="King G.M."/>
        </authorList>
    </citation>
    <scope>NUCLEOTIDE SEQUENCE [LARGE SCALE GENOMIC DNA]</scope>
    <source>
        <strain evidence="5 6">WSA2</strain>
    </source>
</reference>
<comment type="pathway">
    <text evidence="1">Carotenoid biosynthesis.</text>
</comment>
<comment type="caution">
    <text evidence="5">The sequence shown here is derived from an EMBL/GenBank/DDBJ whole genome shotgun (WGS) entry which is preliminary data.</text>
</comment>
<evidence type="ECO:0000256" key="2">
    <source>
        <dbReference type="ARBA" id="ARBA00022746"/>
    </source>
</evidence>
<evidence type="ECO:0000313" key="6">
    <source>
        <dbReference type="Proteomes" id="UP000437065"/>
    </source>
</evidence>
<dbReference type="AlphaFoldDB" id="A0A6B0SQD9"/>
<dbReference type="Gene3D" id="3.50.50.60">
    <property type="entry name" value="FAD/NAD(P)-binding domain"/>
    <property type="match status" value="2"/>
</dbReference>
<dbReference type="InterPro" id="IPR036188">
    <property type="entry name" value="FAD/NAD-bd_sf"/>
</dbReference>
<evidence type="ECO:0000256" key="3">
    <source>
        <dbReference type="ARBA" id="ARBA00023002"/>
    </source>
</evidence>
<organism evidence="5 6">
    <name type="scientific">Halobaculum saliterrae</name>
    <dbReference type="NCBI Taxonomy" id="2073113"/>
    <lineage>
        <taxon>Archaea</taxon>
        <taxon>Methanobacteriati</taxon>
        <taxon>Methanobacteriota</taxon>
        <taxon>Stenosarchaea group</taxon>
        <taxon>Halobacteria</taxon>
        <taxon>Halobacteriales</taxon>
        <taxon>Haloferacaceae</taxon>
        <taxon>Halobaculum</taxon>
    </lineage>
</organism>
<proteinExistence type="predicted"/>
<dbReference type="InterPro" id="IPR014105">
    <property type="entry name" value="Carotenoid/retinoid_OxRdtase"/>
</dbReference>
<dbReference type="InterPro" id="IPR002937">
    <property type="entry name" value="Amino_oxidase"/>
</dbReference>
<dbReference type="PRINTS" id="PR00419">
    <property type="entry name" value="ADXRDTASE"/>
</dbReference>
<evidence type="ECO:0000313" key="5">
    <source>
        <dbReference type="EMBL" id="MXR40687.1"/>
    </source>
</evidence>
<sequence>MTREPEAPLSGQSVAVVGAGVGGLSTACYLADDGADVTVYERNDRVGGVAGRIERDGFAFDTGPSWYLQPEVFERFFGHFGREPSDYYDLVELDPKYRVFWTDGDRATVPDDREAVRALFESYEDGAGEAFDAYLERARESYELGMERFVYTDRTRLRDMLDVDVLRSGRALPLLRTMDQHVERYVDHPKLRQLLEYTLVFLGGSPYNTPALYSMLSWADHGLGVRYPEGGMYSVVEGLRDLGSSLGVDYRTGTEVTGVTGRRGSFTLSLDGARDAGADLVVCDVPPAAADRDLLLPGDRVRDADGWESATYAPSAYLLYLGIEGDVDPLAHHSHVLPTDWDDHFEAIFEDSRWPDEPAYYVNAPSVTDDTVAPEGHNTVVVLVPVAPGLRDDAEARARFRDRILADLAEHAGVDLRDRIVVEEEACVSEFAARYARPEGTALGLAHTLRQTGPLRPSHRAGPDGFYLVGSDTTPGIGVPMCLISGEHTAEAVREDERRGRLRRLLAD</sequence>
<dbReference type="SUPFAM" id="SSF51905">
    <property type="entry name" value="FAD/NAD(P)-binding domain"/>
    <property type="match status" value="1"/>
</dbReference>
<dbReference type="PANTHER" id="PTHR43734:SF1">
    <property type="entry name" value="PHYTOENE DESATURASE"/>
    <property type="match status" value="1"/>
</dbReference>
<keyword evidence="6" id="KW-1185">Reference proteome</keyword>
<name>A0A6B0SQD9_9EURY</name>
<evidence type="ECO:0000256" key="1">
    <source>
        <dbReference type="ARBA" id="ARBA00004829"/>
    </source>
</evidence>
<keyword evidence="2" id="KW-0125">Carotenoid biosynthesis</keyword>
<dbReference type="EMBL" id="WUUS01000002">
    <property type="protein sequence ID" value="MXR40687.1"/>
    <property type="molecule type" value="Genomic_DNA"/>
</dbReference>
<dbReference type="GO" id="GO:0016491">
    <property type="term" value="F:oxidoreductase activity"/>
    <property type="evidence" value="ECO:0007669"/>
    <property type="project" value="UniProtKB-KW"/>
</dbReference>
<protein>
    <submittedName>
        <fullName evidence="5">Phytoene desaturase</fullName>
    </submittedName>
</protein>